<sequence>MWPYYQRTPSFTFKQLAVVLGIFNVLILYMYYTYYCCVTADAGGVPIGWRVPEGCHYKRYCFKCRAFKPPRAHHCRVCRRCVLRMDHHCPWIGNCVGFGTYAYFLQYTTSVMISCSYHLVMTTMRVFDAWNTYYYMSHPTTLEASMLVVNYLLCIPTFLLVSFLTLYHYYLLSTNTTSIESWEMDRVYRQIRRGHIPFTTFPFDVGCWQNISSILGSRPWLWPLPKAPRGDGLAFPVAPLQDDPFAMYAWPPRDPHARLARPSMRRMRTRPGIHVQNDVHDNVQAPRFVQHHDGPLPSLQDANHAADDHTAHLTDMYDSYSSDGHEDDHALDGYDDDIDDQHSYAPSGHVRVRRGSEGYEVIPPHYARALWEDQGAAAFPPGTEPPPLPSQLWRSDLSPAGADKEGWPEYPHGTFAAYGSHVDDDEDYDDDLPLATLRGAP</sequence>
<dbReference type="GO" id="GO:0005789">
    <property type="term" value="C:endoplasmic reticulum membrane"/>
    <property type="evidence" value="ECO:0007669"/>
    <property type="project" value="UniProtKB-SubCell"/>
</dbReference>
<evidence type="ECO:0000256" key="3">
    <source>
        <dbReference type="ARBA" id="ARBA00022692"/>
    </source>
</evidence>
<dbReference type="InterPro" id="IPR039859">
    <property type="entry name" value="PFA4/ZDH16/20/ERF2-like"/>
</dbReference>
<evidence type="ECO:0000256" key="6">
    <source>
        <dbReference type="ARBA" id="ARBA00023136"/>
    </source>
</evidence>
<keyword evidence="6 11" id="KW-0472">Membrane</keyword>
<feature type="transmembrane region" description="Helical" evidence="11 12">
    <location>
        <begin position="104"/>
        <end position="127"/>
    </location>
</feature>
<feature type="compositionally biased region" description="Acidic residues" evidence="13">
    <location>
        <begin position="423"/>
        <end position="432"/>
    </location>
</feature>
<evidence type="ECO:0000313" key="16">
    <source>
        <dbReference type="Proteomes" id="UP000008837"/>
    </source>
</evidence>
<dbReference type="InterPro" id="IPR033682">
    <property type="entry name" value="PFA4"/>
</dbReference>
<dbReference type="PROSITE" id="PS50216">
    <property type="entry name" value="DHHC"/>
    <property type="match status" value="1"/>
</dbReference>
<dbReference type="Pfam" id="PF01529">
    <property type="entry name" value="DHHC"/>
    <property type="match status" value="1"/>
</dbReference>
<comment type="similarity">
    <text evidence="11">Belongs to the DHHC palmitoyltransferase family. PFA4 subfamily.</text>
</comment>
<gene>
    <name evidence="11" type="primary">PFA4</name>
    <name evidence="15" type="ORF">MGL_1087</name>
</gene>
<evidence type="ECO:0000256" key="8">
    <source>
        <dbReference type="ARBA" id="ARBA00023288"/>
    </source>
</evidence>
<dbReference type="EMBL" id="AAYY01000003">
    <property type="protein sequence ID" value="EDP44605.1"/>
    <property type="molecule type" value="Genomic_DNA"/>
</dbReference>
<feature type="transmembrane region" description="Helical" evidence="11 12">
    <location>
        <begin position="12"/>
        <end position="32"/>
    </location>
</feature>
<dbReference type="InterPro" id="IPR001594">
    <property type="entry name" value="Palmitoyltrfase_DHHC"/>
</dbReference>
<evidence type="ECO:0000256" key="13">
    <source>
        <dbReference type="SAM" id="MobiDB-lite"/>
    </source>
</evidence>
<dbReference type="HAMAP" id="MF_03199">
    <property type="entry name" value="DHHC_PAT_PFA4"/>
    <property type="match status" value="1"/>
</dbReference>
<evidence type="ECO:0000256" key="9">
    <source>
        <dbReference type="ARBA" id="ARBA00023315"/>
    </source>
</evidence>
<evidence type="ECO:0000259" key="14">
    <source>
        <dbReference type="Pfam" id="PF01529"/>
    </source>
</evidence>
<comment type="function">
    <text evidence="11">Mediates the reversible addition of palmitate to target proteins, thereby regulating their membrane association and biological function.</text>
</comment>
<keyword evidence="5 11" id="KW-1133">Transmembrane helix</keyword>
<dbReference type="EC" id="2.3.1.225" evidence="11"/>
<evidence type="ECO:0000256" key="11">
    <source>
        <dbReference type="HAMAP-Rule" id="MF_03199"/>
    </source>
</evidence>
<evidence type="ECO:0000256" key="1">
    <source>
        <dbReference type="ARBA" id="ARBA00004141"/>
    </source>
</evidence>
<comment type="domain">
    <text evidence="11 12">The DHHC domain is required for palmitoyltransferase activity.</text>
</comment>
<feature type="transmembrane region" description="Helical" evidence="11 12">
    <location>
        <begin position="148"/>
        <end position="170"/>
    </location>
</feature>
<keyword evidence="2 11" id="KW-0808">Transferase</keyword>
<dbReference type="Proteomes" id="UP000008837">
    <property type="component" value="Unassembled WGS sequence"/>
</dbReference>
<comment type="catalytic activity">
    <reaction evidence="10 11 12">
        <text>L-cysteinyl-[protein] + hexadecanoyl-CoA = S-hexadecanoyl-L-cysteinyl-[protein] + CoA</text>
        <dbReference type="Rhea" id="RHEA:36683"/>
        <dbReference type="Rhea" id="RHEA-COMP:10131"/>
        <dbReference type="Rhea" id="RHEA-COMP:11032"/>
        <dbReference type="ChEBI" id="CHEBI:29950"/>
        <dbReference type="ChEBI" id="CHEBI:57287"/>
        <dbReference type="ChEBI" id="CHEBI:57379"/>
        <dbReference type="ChEBI" id="CHEBI:74151"/>
        <dbReference type="EC" id="2.3.1.225"/>
    </reaction>
</comment>
<keyword evidence="7 11" id="KW-0564">Palmitate</keyword>
<dbReference type="OrthoDB" id="331948at2759"/>
<comment type="subcellular location">
    <subcellularLocation>
        <location evidence="11">Endoplasmic reticulum membrane</location>
        <topology evidence="11">Multi-pass membrane protein</topology>
    </subcellularLocation>
    <subcellularLocation>
        <location evidence="1">Membrane</location>
        <topology evidence="1">Multi-pass membrane protein</topology>
    </subcellularLocation>
</comment>
<accession>A8PWF8</accession>
<evidence type="ECO:0000313" key="15">
    <source>
        <dbReference type="EMBL" id="EDP44605.1"/>
    </source>
</evidence>
<dbReference type="InParanoid" id="A8PWF8"/>
<comment type="caution">
    <text evidence="11">Lacks conserved residue(s) required for the propagation of feature annotation.</text>
</comment>
<keyword evidence="8 11" id="KW-0449">Lipoprotein</keyword>
<dbReference type="OMA" id="YLRYIPQ"/>
<keyword evidence="3 11" id="KW-0812">Transmembrane</keyword>
<dbReference type="AlphaFoldDB" id="A8PWF8"/>
<dbReference type="PANTHER" id="PTHR12246">
    <property type="entry name" value="PALMITOYLTRANSFERASE ZDHHC16"/>
    <property type="match status" value="1"/>
</dbReference>
<proteinExistence type="inferred from homology"/>
<feature type="region of interest" description="Disordered" evidence="13">
    <location>
        <begin position="418"/>
        <end position="441"/>
    </location>
</feature>
<dbReference type="RefSeq" id="XP_001731819.1">
    <property type="nucleotide sequence ID" value="XM_001731767.1"/>
</dbReference>
<evidence type="ECO:0000256" key="7">
    <source>
        <dbReference type="ARBA" id="ARBA00023139"/>
    </source>
</evidence>
<dbReference type="KEGG" id="mgl:MGL_1087"/>
<feature type="active site" description="S-palmitoyl cysteine intermediate" evidence="11">
    <location>
        <position position="89"/>
    </location>
</feature>
<evidence type="ECO:0000256" key="10">
    <source>
        <dbReference type="ARBA" id="ARBA00048048"/>
    </source>
</evidence>
<evidence type="ECO:0000256" key="12">
    <source>
        <dbReference type="RuleBase" id="RU079119"/>
    </source>
</evidence>
<comment type="caution">
    <text evidence="15">The sequence shown here is derived from an EMBL/GenBank/DDBJ whole genome shotgun (WGS) entry which is preliminary data.</text>
</comment>
<evidence type="ECO:0000256" key="4">
    <source>
        <dbReference type="ARBA" id="ARBA00022824"/>
    </source>
</evidence>
<name>A8PWF8_MALGO</name>
<protein>
    <recommendedName>
        <fullName evidence="11">Palmitoyltransferase PFA4</fullName>
        <ecNumber evidence="11">2.3.1.225</ecNumber>
    </recommendedName>
    <alternativeName>
        <fullName evidence="11">Protein S-acyltransferase</fullName>
        <shortName evidence="11">PAT</shortName>
    </alternativeName>
    <alternativeName>
        <fullName evidence="11">Protein fatty acyltransferase 4</fullName>
    </alternativeName>
</protein>
<keyword evidence="9 11" id="KW-0012">Acyltransferase</keyword>
<evidence type="ECO:0000256" key="2">
    <source>
        <dbReference type="ARBA" id="ARBA00022679"/>
    </source>
</evidence>
<dbReference type="VEuPathDB" id="FungiDB:MGL_1087"/>
<keyword evidence="16" id="KW-1185">Reference proteome</keyword>
<organism evidence="15 16">
    <name type="scientific">Malassezia globosa (strain ATCC MYA-4612 / CBS 7966)</name>
    <name type="common">Dandruff-associated fungus</name>
    <dbReference type="NCBI Taxonomy" id="425265"/>
    <lineage>
        <taxon>Eukaryota</taxon>
        <taxon>Fungi</taxon>
        <taxon>Dikarya</taxon>
        <taxon>Basidiomycota</taxon>
        <taxon>Ustilaginomycotina</taxon>
        <taxon>Malasseziomycetes</taxon>
        <taxon>Malasseziales</taxon>
        <taxon>Malasseziaceae</taxon>
        <taxon>Malassezia</taxon>
    </lineage>
</organism>
<keyword evidence="4 11" id="KW-0256">Endoplasmic reticulum</keyword>
<dbReference type="GeneID" id="5856124"/>
<evidence type="ECO:0000256" key="5">
    <source>
        <dbReference type="ARBA" id="ARBA00022989"/>
    </source>
</evidence>
<reference evidence="15 16" key="1">
    <citation type="journal article" date="2007" name="Proc. Natl. Acad. Sci. U.S.A.">
        <title>Dandruff-associated Malassezia genomes reveal convergent and divergent virulence traits shared with plant and human fungal pathogens.</title>
        <authorList>
            <person name="Xu J."/>
            <person name="Saunders C.W."/>
            <person name="Hu P."/>
            <person name="Grant R.A."/>
            <person name="Boekhout T."/>
            <person name="Kuramae E.E."/>
            <person name="Kronstad J.W."/>
            <person name="Deangelis Y.M."/>
            <person name="Reeder N.L."/>
            <person name="Johnstone K.R."/>
            <person name="Leland M."/>
            <person name="Fieno A.M."/>
            <person name="Begley W.M."/>
            <person name="Sun Y."/>
            <person name="Lacey M.P."/>
            <person name="Chaudhary T."/>
            <person name="Keough T."/>
            <person name="Chu L."/>
            <person name="Sears R."/>
            <person name="Yuan B."/>
            <person name="Dawson T.L.Jr."/>
        </authorList>
    </citation>
    <scope>NUCLEOTIDE SEQUENCE [LARGE SCALE GENOMIC DNA]</scope>
    <source>
        <strain evidence="16">ATCC MYA-4612 / CBS 7966</strain>
    </source>
</reference>
<feature type="domain" description="Palmitoyltransferase DHHC" evidence="14">
    <location>
        <begin position="57"/>
        <end position="183"/>
    </location>
</feature>
<dbReference type="GO" id="GO:0019706">
    <property type="term" value="F:protein-cysteine S-palmitoyltransferase activity"/>
    <property type="evidence" value="ECO:0007669"/>
    <property type="project" value="UniProtKB-UniRule"/>
</dbReference>